<keyword evidence="6 9" id="KW-0460">Magnesium</keyword>
<evidence type="ECO:0000256" key="9">
    <source>
        <dbReference type="HAMAP-Rule" id="MF_01987"/>
    </source>
</evidence>
<feature type="binding site" evidence="9">
    <location>
        <position position="278"/>
    </location>
    <ligand>
        <name>ATP</name>
        <dbReference type="ChEBI" id="CHEBI:30616"/>
    </ligand>
</feature>
<dbReference type="Proteomes" id="UP001501612">
    <property type="component" value="Unassembled WGS sequence"/>
</dbReference>
<evidence type="ECO:0000256" key="4">
    <source>
        <dbReference type="ARBA" id="ARBA00022777"/>
    </source>
</evidence>
<evidence type="ECO:0000313" key="13">
    <source>
        <dbReference type="Proteomes" id="UP001501612"/>
    </source>
</evidence>
<comment type="function">
    <text evidence="9">Catalyzes the phosphorylation of ribose at O-5 in a reaction requiring ATP and magnesium. The resulting D-ribose-5-phosphate can then be used either for sythesis of nucleotides, histidine, and tryptophan, or as a component of the pentose phosphate pathway.</text>
</comment>
<comment type="caution">
    <text evidence="9">Lacks conserved residue(s) required for the propagation of feature annotation.</text>
</comment>
<comment type="pathway">
    <text evidence="9">Carbohydrate metabolism; D-ribose degradation; D-ribose 5-phosphate from beta-D-ribopyranose: step 2/2.</text>
</comment>
<feature type="binding site" evidence="9">
    <location>
        <begin position="253"/>
        <end position="254"/>
    </location>
    <ligand>
        <name>ATP</name>
        <dbReference type="ChEBI" id="CHEBI:30616"/>
    </ligand>
</feature>
<evidence type="ECO:0000313" key="12">
    <source>
        <dbReference type="EMBL" id="GAA1903579.1"/>
    </source>
</evidence>
<organism evidence="12 13">
    <name type="scientific">Nocardioides lentus</name>
    <dbReference type="NCBI Taxonomy" id="338077"/>
    <lineage>
        <taxon>Bacteria</taxon>
        <taxon>Bacillati</taxon>
        <taxon>Actinomycetota</taxon>
        <taxon>Actinomycetes</taxon>
        <taxon>Propionibacteriales</taxon>
        <taxon>Nocardioidaceae</taxon>
        <taxon>Nocardioides</taxon>
    </lineage>
</organism>
<comment type="cofactor">
    <cofactor evidence="9">
        <name>Mg(2+)</name>
        <dbReference type="ChEBI" id="CHEBI:18420"/>
    </cofactor>
    <text evidence="9">Requires a divalent cation, most likely magnesium in vivo, as an electrophilic catalyst to aid phosphoryl group transfer. It is the chelate of the metal and the nucleotide that is the actual substrate.</text>
</comment>
<proteinExistence type="inferred from homology"/>
<dbReference type="InterPro" id="IPR002139">
    <property type="entry name" value="Ribo/fructo_kinase"/>
</dbReference>
<feature type="binding site" evidence="9">
    <location>
        <position position="141"/>
    </location>
    <ligand>
        <name>substrate</name>
    </ligand>
</feature>
<feature type="binding site" evidence="9">
    <location>
        <position position="284"/>
    </location>
    <ligand>
        <name>K(+)</name>
        <dbReference type="ChEBI" id="CHEBI:29103"/>
    </ligand>
</feature>
<evidence type="ECO:0000256" key="6">
    <source>
        <dbReference type="ARBA" id="ARBA00022842"/>
    </source>
</evidence>
<keyword evidence="4 9" id="KW-0418">Kinase</keyword>
<feature type="binding site" evidence="9">
    <location>
        <begin position="220"/>
        <end position="225"/>
    </location>
    <ligand>
        <name>ATP</name>
        <dbReference type="ChEBI" id="CHEBI:30616"/>
    </ligand>
</feature>
<comment type="subcellular location">
    <subcellularLocation>
        <location evidence="9">Cytoplasm</location>
    </subcellularLocation>
</comment>
<name>A0ABP5A4Z1_9ACTN</name>
<evidence type="ECO:0000259" key="11">
    <source>
        <dbReference type="Pfam" id="PF00294"/>
    </source>
</evidence>
<feature type="binding site" evidence="9">
    <location>
        <position position="185"/>
    </location>
    <ligand>
        <name>ATP</name>
        <dbReference type="ChEBI" id="CHEBI:30616"/>
    </ligand>
</feature>
<feature type="region of interest" description="Disordered" evidence="10">
    <location>
        <begin position="290"/>
        <end position="309"/>
    </location>
</feature>
<keyword evidence="7 9" id="KW-0630">Potassium</keyword>
<feature type="binding site" evidence="9">
    <location>
        <begin position="41"/>
        <end position="45"/>
    </location>
    <ligand>
        <name>substrate</name>
    </ligand>
</feature>
<dbReference type="PANTHER" id="PTHR10584:SF166">
    <property type="entry name" value="RIBOKINASE"/>
    <property type="match status" value="1"/>
</dbReference>
<accession>A0ABP5A4Z1</accession>
<evidence type="ECO:0000256" key="5">
    <source>
        <dbReference type="ARBA" id="ARBA00022840"/>
    </source>
</evidence>
<dbReference type="PRINTS" id="PR00990">
    <property type="entry name" value="RIBOKINASE"/>
</dbReference>
<keyword evidence="3 9" id="KW-0547">Nucleotide-binding</keyword>
<feature type="binding site" evidence="9">
    <location>
        <position position="254"/>
    </location>
    <ligand>
        <name>substrate</name>
    </ligand>
</feature>
<evidence type="ECO:0000256" key="8">
    <source>
        <dbReference type="ARBA" id="ARBA00023277"/>
    </source>
</evidence>
<dbReference type="InterPro" id="IPR011611">
    <property type="entry name" value="PfkB_dom"/>
</dbReference>
<keyword evidence="8 9" id="KW-0119">Carbohydrate metabolism</keyword>
<evidence type="ECO:0000256" key="10">
    <source>
        <dbReference type="SAM" id="MobiDB-lite"/>
    </source>
</evidence>
<dbReference type="SUPFAM" id="SSF53613">
    <property type="entry name" value="Ribokinase-like"/>
    <property type="match status" value="1"/>
</dbReference>
<evidence type="ECO:0000256" key="3">
    <source>
        <dbReference type="ARBA" id="ARBA00022741"/>
    </source>
</evidence>
<evidence type="ECO:0000256" key="1">
    <source>
        <dbReference type="ARBA" id="ARBA00022679"/>
    </source>
</evidence>
<dbReference type="Pfam" id="PF00294">
    <property type="entry name" value="PfkB"/>
    <property type="match status" value="1"/>
</dbReference>
<keyword evidence="1 9" id="KW-0808">Transferase</keyword>
<comment type="activity regulation">
    <text evidence="9">Activated by a monovalent cation that binds near, but not in, the active site. The most likely occupant of the site in vivo is potassium. Ion binding induces a conformational change that may alter substrate affinity.</text>
</comment>
<keyword evidence="2 9" id="KW-0479">Metal-binding</keyword>
<reference evidence="13" key="1">
    <citation type="journal article" date="2019" name="Int. J. Syst. Evol. Microbiol.">
        <title>The Global Catalogue of Microorganisms (GCM) 10K type strain sequencing project: providing services to taxonomists for standard genome sequencing and annotation.</title>
        <authorList>
            <consortium name="The Broad Institute Genomics Platform"/>
            <consortium name="The Broad Institute Genome Sequencing Center for Infectious Disease"/>
            <person name="Wu L."/>
            <person name="Ma J."/>
        </authorList>
    </citation>
    <scope>NUCLEOTIDE SEQUENCE [LARGE SCALE GENOMIC DNA]</scope>
    <source>
        <strain evidence="13">JCM 14046</strain>
    </source>
</reference>
<dbReference type="PANTHER" id="PTHR10584">
    <property type="entry name" value="SUGAR KINASE"/>
    <property type="match status" value="1"/>
</dbReference>
<feature type="domain" description="Carbohydrate kinase PfkB" evidence="11">
    <location>
        <begin position="5"/>
        <end position="292"/>
    </location>
</feature>
<feature type="binding site" evidence="9">
    <location>
        <position position="248"/>
    </location>
    <ligand>
        <name>K(+)</name>
        <dbReference type="ChEBI" id="CHEBI:29103"/>
    </ligand>
</feature>
<comment type="caution">
    <text evidence="12">The sequence shown here is derived from an EMBL/GenBank/DDBJ whole genome shotgun (WGS) entry which is preliminary data.</text>
</comment>
<evidence type="ECO:0000256" key="7">
    <source>
        <dbReference type="ARBA" id="ARBA00022958"/>
    </source>
</evidence>
<dbReference type="EMBL" id="BAAAMY010000001">
    <property type="protein sequence ID" value="GAA1903579.1"/>
    <property type="molecule type" value="Genomic_DNA"/>
</dbReference>
<protein>
    <recommendedName>
        <fullName evidence="9">Ribokinase</fullName>
        <shortName evidence="9">RK</shortName>
        <ecNumber evidence="9">2.7.1.15</ecNumber>
    </recommendedName>
</protein>
<keyword evidence="5 9" id="KW-0067">ATP-binding</keyword>
<feature type="binding site" evidence="9">
    <location>
        <begin position="12"/>
        <end position="14"/>
    </location>
    <ligand>
        <name>substrate</name>
    </ligand>
</feature>
<dbReference type="RefSeq" id="WP_344001970.1">
    <property type="nucleotide sequence ID" value="NZ_BAAAMY010000001.1"/>
</dbReference>
<evidence type="ECO:0000256" key="2">
    <source>
        <dbReference type="ARBA" id="ARBA00022723"/>
    </source>
</evidence>
<comment type="similarity">
    <text evidence="9">Belongs to the carbohydrate kinase PfkB family. Ribokinase subfamily.</text>
</comment>
<dbReference type="HAMAP" id="MF_01987">
    <property type="entry name" value="Ribokinase"/>
    <property type="match status" value="1"/>
</dbReference>
<keyword evidence="9" id="KW-0963">Cytoplasm</keyword>
<keyword evidence="13" id="KW-1185">Reference proteome</keyword>
<feature type="active site" description="Proton acceptor" evidence="9">
    <location>
        <position position="254"/>
    </location>
</feature>
<sequence>MSGTVCVVGSLNEDTTLDVRALPAPGETTLTARPRRAAPGGKGANQAAAAAVLGAEVAMIGAVGDDGAGDRALAALRDAGVEVSGVVRRAGTPTGVAVLVVDAAGENTIVVDPGANASLGAEETAGAVAALAPAVLLLQLEVPLPAVVAAARAATGTVVLNPAPMPDDPGPVRALLPSVDVLVPNRSELGRLAGRSEPRTAAEVADGVAALGHAGGVVVTLGAEGALCFPGPGAAPVVVAGESVATVDASGAGDVFCGCLARELAAGASLPDAARRANALAAASTAYPGARIDPRTGPRAGPEVGAGGV</sequence>
<dbReference type="EC" id="2.7.1.15" evidence="9"/>
<feature type="binding site" evidence="9">
    <location>
        <position position="289"/>
    </location>
    <ligand>
        <name>K(+)</name>
        <dbReference type="ChEBI" id="CHEBI:29103"/>
    </ligand>
</feature>
<comment type="catalytic activity">
    <reaction evidence="9">
        <text>D-ribose + ATP = D-ribose 5-phosphate + ADP + H(+)</text>
        <dbReference type="Rhea" id="RHEA:13697"/>
        <dbReference type="ChEBI" id="CHEBI:15378"/>
        <dbReference type="ChEBI" id="CHEBI:30616"/>
        <dbReference type="ChEBI" id="CHEBI:47013"/>
        <dbReference type="ChEBI" id="CHEBI:78346"/>
        <dbReference type="ChEBI" id="CHEBI:456216"/>
        <dbReference type="EC" id="2.7.1.15"/>
    </reaction>
</comment>
<dbReference type="InterPro" id="IPR029056">
    <property type="entry name" value="Ribokinase-like"/>
</dbReference>
<feature type="binding site" evidence="9">
    <location>
        <position position="250"/>
    </location>
    <ligand>
        <name>K(+)</name>
        <dbReference type="ChEBI" id="CHEBI:29103"/>
    </ligand>
</feature>
<dbReference type="Gene3D" id="3.40.1190.20">
    <property type="match status" value="1"/>
</dbReference>
<dbReference type="InterPro" id="IPR011877">
    <property type="entry name" value="Ribokinase"/>
</dbReference>
<comment type="subunit">
    <text evidence="9">Homodimer.</text>
</comment>
<gene>
    <name evidence="9 12" type="primary">rbsK</name>
    <name evidence="12" type="ORF">GCM10009737_00270</name>
</gene>
<feature type="binding site" evidence="9">
    <location>
        <position position="287"/>
    </location>
    <ligand>
        <name>K(+)</name>
        <dbReference type="ChEBI" id="CHEBI:29103"/>
    </ligand>
</feature>